<feature type="transmembrane region" description="Helical" evidence="1">
    <location>
        <begin position="96"/>
        <end position="117"/>
    </location>
</feature>
<reference evidence="2 3" key="1">
    <citation type="submission" date="2019-05" db="EMBL/GenBank/DDBJ databases">
        <authorList>
            <person name="Zhang J.-Y."/>
            <person name="Feg X."/>
            <person name="Du Z.-J."/>
        </authorList>
    </citation>
    <scope>NUCLEOTIDE SEQUENCE [LARGE SCALE GENOMIC DNA]</scope>
    <source>
        <strain evidence="2 3">RZ26</strain>
    </source>
</reference>
<dbReference type="OrthoDB" id="1431014at2"/>
<keyword evidence="1" id="KW-0812">Transmembrane</keyword>
<accession>A0A5S3PNB6</accession>
<proteinExistence type="predicted"/>
<keyword evidence="1" id="KW-0472">Membrane</keyword>
<organism evidence="2 3">
    <name type="scientific">Maribacter algarum</name>
    <name type="common">ex Zhang et al. 2020</name>
    <dbReference type="NCBI Taxonomy" id="2578118"/>
    <lineage>
        <taxon>Bacteria</taxon>
        <taxon>Pseudomonadati</taxon>
        <taxon>Bacteroidota</taxon>
        <taxon>Flavobacteriia</taxon>
        <taxon>Flavobacteriales</taxon>
        <taxon>Flavobacteriaceae</taxon>
        <taxon>Maribacter</taxon>
    </lineage>
</organism>
<name>A0A5S3PNB6_9FLAO</name>
<keyword evidence="1" id="KW-1133">Transmembrane helix</keyword>
<gene>
    <name evidence="2" type="ORF">FEE95_14790</name>
</gene>
<keyword evidence="3" id="KW-1185">Reference proteome</keyword>
<evidence type="ECO:0000313" key="2">
    <source>
        <dbReference type="EMBL" id="TMM55913.1"/>
    </source>
</evidence>
<dbReference type="AlphaFoldDB" id="A0A5S3PNB6"/>
<protein>
    <submittedName>
        <fullName evidence="2">Uncharacterized protein</fullName>
    </submittedName>
</protein>
<evidence type="ECO:0000313" key="3">
    <source>
        <dbReference type="Proteomes" id="UP000310314"/>
    </source>
</evidence>
<evidence type="ECO:0000256" key="1">
    <source>
        <dbReference type="SAM" id="Phobius"/>
    </source>
</evidence>
<dbReference type="RefSeq" id="WP_138658781.1">
    <property type="nucleotide sequence ID" value="NZ_VATY01000003.1"/>
</dbReference>
<dbReference type="EMBL" id="VATY01000003">
    <property type="protein sequence ID" value="TMM55913.1"/>
    <property type="molecule type" value="Genomic_DNA"/>
</dbReference>
<comment type="caution">
    <text evidence="2">The sequence shown here is derived from an EMBL/GenBank/DDBJ whole genome shotgun (WGS) entry which is preliminary data.</text>
</comment>
<dbReference type="Proteomes" id="UP000310314">
    <property type="component" value="Unassembled WGS sequence"/>
</dbReference>
<sequence>MYYQVTDFYDPIGQKEISSKCPDCGSQNCLELHFYQKRIETPFSKKVSKKVTGVLVCRNTETEISPVLWTNEIENYFNTEKSKLKLHSTGLKFNKWFYFILIVPTLLILGGIGYSMWEHNTYMNQSASIENSAVGDKVMVMQTFLEKNSTKSYGNTWYQIIGIDSDTIFLKQHADFSNEDGFDFDLEDKNFTGETIKASLPRFKERSVMGFDYTDMKFSGYITDIQKKE</sequence>